<dbReference type="SUPFAM" id="SSF46689">
    <property type="entry name" value="Homeodomain-like"/>
    <property type="match status" value="1"/>
</dbReference>
<dbReference type="PROSITE" id="PS00675">
    <property type="entry name" value="SIGMA54_INTERACT_1"/>
    <property type="match status" value="1"/>
</dbReference>
<name>A0A1W2EWL9_9FIRM</name>
<evidence type="ECO:0000256" key="3">
    <source>
        <dbReference type="ARBA" id="ARBA00023015"/>
    </source>
</evidence>
<evidence type="ECO:0000256" key="4">
    <source>
        <dbReference type="ARBA" id="ARBA00023125"/>
    </source>
</evidence>
<dbReference type="PANTHER" id="PTHR32071">
    <property type="entry name" value="TRANSCRIPTIONAL REGULATORY PROTEIN"/>
    <property type="match status" value="1"/>
</dbReference>
<evidence type="ECO:0000259" key="6">
    <source>
        <dbReference type="PROSITE" id="PS50045"/>
    </source>
</evidence>
<gene>
    <name evidence="8" type="ORF">SAMN04488500_13232</name>
</gene>
<evidence type="ECO:0000256" key="5">
    <source>
        <dbReference type="ARBA" id="ARBA00023163"/>
    </source>
</evidence>
<dbReference type="InterPro" id="IPR010524">
    <property type="entry name" value="Sig_transdc_resp-reg_PrpR_N"/>
</dbReference>
<dbReference type="SMART" id="SM00382">
    <property type="entry name" value="AAA"/>
    <property type="match status" value="1"/>
</dbReference>
<dbReference type="InterPro" id="IPR025943">
    <property type="entry name" value="Sigma_54_int_dom_ATP-bd_2"/>
</dbReference>
<dbReference type="Gene3D" id="3.40.50.300">
    <property type="entry name" value="P-loop containing nucleotide triphosphate hydrolases"/>
    <property type="match status" value="1"/>
</dbReference>
<dbReference type="GO" id="GO:0043565">
    <property type="term" value="F:sequence-specific DNA binding"/>
    <property type="evidence" value="ECO:0007669"/>
    <property type="project" value="InterPro"/>
</dbReference>
<feature type="domain" description="PAS" evidence="7">
    <location>
        <begin position="192"/>
        <end position="232"/>
    </location>
</feature>
<dbReference type="GO" id="GO:0006355">
    <property type="term" value="P:regulation of DNA-templated transcription"/>
    <property type="evidence" value="ECO:0007669"/>
    <property type="project" value="InterPro"/>
</dbReference>
<keyword evidence="3" id="KW-0805">Transcription regulation</keyword>
<dbReference type="Pfam" id="PF25601">
    <property type="entry name" value="AAA_lid_14"/>
    <property type="match status" value="1"/>
</dbReference>
<dbReference type="OrthoDB" id="9771372at2"/>
<dbReference type="InterPro" id="IPR002197">
    <property type="entry name" value="HTH_Fis"/>
</dbReference>
<dbReference type="Gene3D" id="3.30.450.20">
    <property type="entry name" value="PAS domain"/>
    <property type="match status" value="1"/>
</dbReference>
<dbReference type="CDD" id="cd00009">
    <property type="entry name" value="AAA"/>
    <property type="match status" value="1"/>
</dbReference>
<evidence type="ECO:0000313" key="9">
    <source>
        <dbReference type="Proteomes" id="UP000192738"/>
    </source>
</evidence>
<keyword evidence="9" id="KW-1185">Reference proteome</keyword>
<dbReference type="PANTHER" id="PTHR32071:SF57">
    <property type="entry name" value="C4-DICARBOXYLATE TRANSPORT TRANSCRIPTIONAL REGULATORY PROTEIN DCTD"/>
    <property type="match status" value="1"/>
</dbReference>
<keyword evidence="1" id="KW-0547">Nucleotide-binding</keyword>
<dbReference type="PROSITE" id="PS50045">
    <property type="entry name" value="SIGMA54_INTERACT_4"/>
    <property type="match status" value="1"/>
</dbReference>
<dbReference type="SUPFAM" id="SSF52540">
    <property type="entry name" value="P-loop containing nucleoside triphosphate hydrolases"/>
    <property type="match status" value="1"/>
</dbReference>
<organism evidence="8 9">
    <name type="scientific">Sporomusa malonica</name>
    <dbReference type="NCBI Taxonomy" id="112901"/>
    <lineage>
        <taxon>Bacteria</taxon>
        <taxon>Bacillati</taxon>
        <taxon>Bacillota</taxon>
        <taxon>Negativicutes</taxon>
        <taxon>Selenomonadales</taxon>
        <taxon>Sporomusaceae</taxon>
        <taxon>Sporomusa</taxon>
    </lineage>
</organism>
<reference evidence="8 9" key="1">
    <citation type="submission" date="2017-04" db="EMBL/GenBank/DDBJ databases">
        <authorList>
            <person name="Afonso C.L."/>
            <person name="Miller P.J."/>
            <person name="Scott M.A."/>
            <person name="Spackman E."/>
            <person name="Goraichik I."/>
            <person name="Dimitrov K.M."/>
            <person name="Suarez D.L."/>
            <person name="Swayne D.E."/>
        </authorList>
    </citation>
    <scope>NUCLEOTIDE SEQUENCE [LARGE SCALE GENOMIC DNA]</scope>
    <source>
        <strain evidence="8 9">DSM 5090</strain>
    </source>
</reference>
<dbReference type="Gene3D" id="3.40.50.10660">
    <property type="entry name" value="PrpR receptor domain-like"/>
    <property type="match status" value="1"/>
</dbReference>
<accession>A0A1W2EWL9</accession>
<dbReference type="InterPro" id="IPR027417">
    <property type="entry name" value="P-loop_NTPase"/>
</dbReference>
<dbReference type="Proteomes" id="UP000192738">
    <property type="component" value="Unassembled WGS sequence"/>
</dbReference>
<dbReference type="Gene3D" id="3.40.50.2300">
    <property type="match status" value="1"/>
</dbReference>
<dbReference type="PROSITE" id="PS00676">
    <property type="entry name" value="SIGMA54_INTERACT_2"/>
    <property type="match status" value="1"/>
</dbReference>
<dbReference type="RefSeq" id="WP_084578298.1">
    <property type="nucleotide sequence ID" value="NZ_CP155572.1"/>
</dbReference>
<dbReference type="FunFam" id="3.40.50.300:FF:000006">
    <property type="entry name" value="DNA-binding transcriptional regulator NtrC"/>
    <property type="match status" value="1"/>
</dbReference>
<proteinExistence type="predicted"/>
<evidence type="ECO:0000256" key="1">
    <source>
        <dbReference type="ARBA" id="ARBA00022741"/>
    </source>
</evidence>
<evidence type="ECO:0000313" key="8">
    <source>
        <dbReference type="EMBL" id="SMD13952.1"/>
    </source>
</evidence>
<dbReference type="InterPro" id="IPR058031">
    <property type="entry name" value="AAA_lid_NorR"/>
</dbReference>
<dbReference type="InterPro" id="IPR003593">
    <property type="entry name" value="AAA+_ATPase"/>
</dbReference>
<keyword evidence="4 8" id="KW-0238">DNA-binding</keyword>
<dbReference type="InterPro" id="IPR035965">
    <property type="entry name" value="PAS-like_dom_sf"/>
</dbReference>
<evidence type="ECO:0000256" key="2">
    <source>
        <dbReference type="ARBA" id="ARBA00022840"/>
    </source>
</evidence>
<dbReference type="PROSITE" id="PS50112">
    <property type="entry name" value="PAS"/>
    <property type="match status" value="1"/>
</dbReference>
<dbReference type="EMBL" id="FWXI01000032">
    <property type="protein sequence ID" value="SMD13952.1"/>
    <property type="molecule type" value="Genomic_DNA"/>
</dbReference>
<dbReference type="GO" id="GO:0005524">
    <property type="term" value="F:ATP binding"/>
    <property type="evidence" value="ECO:0007669"/>
    <property type="project" value="UniProtKB-KW"/>
</dbReference>
<dbReference type="InterPro" id="IPR002078">
    <property type="entry name" value="Sigma_54_int"/>
</dbReference>
<dbReference type="Gene3D" id="1.10.8.60">
    <property type="match status" value="1"/>
</dbReference>
<dbReference type="Gene3D" id="1.10.10.60">
    <property type="entry name" value="Homeodomain-like"/>
    <property type="match status" value="1"/>
</dbReference>
<dbReference type="Pfam" id="PF02954">
    <property type="entry name" value="HTH_8"/>
    <property type="match status" value="1"/>
</dbReference>
<dbReference type="Pfam" id="PF00158">
    <property type="entry name" value="Sigma54_activat"/>
    <property type="match status" value="1"/>
</dbReference>
<keyword evidence="5" id="KW-0804">Transcription</keyword>
<dbReference type="InterPro" id="IPR025662">
    <property type="entry name" value="Sigma_54_int_dom_ATP-bd_1"/>
</dbReference>
<dbReference type="InterPro" id="IPR009057">
    <property type="entry name" value="Homeodomain-like_sf"/>
</dbReference>
<keyword evidence="2" id="KW-0067">ATP-binding</keyword>
<dbReference type="InterPro" id="IPR025944">
    <property type="entry name" value="Sigma_54_int_dom_CS"/>
</dbReference>
<dbReference type="Pfam" id="PF06506">
    <property type="entry name" value="PrpR_N"/>
    <property type="match status" value="1"/>
</dbReference>
<dbReference type="SUPFAM" id="SSF55785">
    <property type="entry name" value="PYP-like sensor domain (PAS domain)"/>
    <property type="match status" value="1"/>
</dbReference>
<dbReference type="GO" id="GO:0000156">
    <property type="term" value="F:phosphorelay response regulator activity"/>
    <property type="evidence" value="ECO:0007669"/>
    <property type="project" value="InterPro"/>
</dbReference>
<dbReference type="PROSITE" id="PS00688">
    <property type="entry name" value="SIGMA54_INTERACT_3"/>
    <property type="match status" value="1"/>
</dbReference>
<dbReference type="PRINTS" id="PR01590">
    <property type="entry name" value="HTHFIS"/>
</dbReference>
<sequence>MSDIVLIAPDPEIAELAEKLSLYNRQISFIPARLQEGVTAAKAAVSAGAKVLITRGITFHMISNAIPNVPVIEIPYTGYDILRARLAAARQGGQLALAADKQVAAGLASIEQILELPSSIRIDLEDGADIDTAVLNARSLGATTIIGTRAVVETAQQYGLAGVTLDSGREGLEQAIILAIQRLSKERVEEQAARQLETIINSINYGVLAIDHTGAVTAMNMEAARLFNLTKDGWAAAESSFIQRLWECMITRERQIGVVERIGRDFDIAVSFQPVVASGEVAGAVATFQPIDQLRELEQKTRQELEQRGRVARASFLDIESRSPAMQQVIEEAKRFAGYDSTVLILGETGAGKEYFAQAIHQASSRRSGPFVAVNCAAIPENILESELFGYVEGAFTGAKKGGKIGLFEQAHKGTIFLDEIGEMSDSLQTRLLRVLQEHQVYRVGDDRVIPVDIRVIAATNRNLRTMMAEQKFRADLYYRLAVLTISIPPLRARKADISLFVRLFIANFNQKFHTAVQYIESEGITLLTQYDWPGNIRELHNIIERLVVLATAPVITRNEVWSCLKDLLPSDTAVPPDNLKTFEAVAIREALDKTGGNKQQAAKLLGIGRSTLWRKLKELDE</sequence>
<evidence type="ECO:0000259" key="7">
    <source>
        <dbReference type="PROSITE" id="PS50112"/>
    </source>
</evidence>
<dbReference type="SUPFAM" id="SSF159800">
    <property type="entry name" value="PrpR receptor domain-like"/>
    <property type="match status" value="1"/>
</dbReference>
<dbReference type="InterPro" id="IPR000014">
    <property type="entry name" value="PAS"/>
</dbReference>
<feature type="domain" description="Sigma-54 factor interaction" evidence="6">
    <location>
        <begin position="319"/>
        <end position="549"/>
    </location>
</feature>
<dbReference type="STRING" id="112901.SAMN04488500_13232"/>
<protein>
    <submittedName>
        <fullName evidence="8">Transcriptional regulator containing PAS, AAA-type ATPase, and DNA-binding Fis domains</fullName>
    </submittedName>
</protein>
<dbReference type="AlphaFoldDB" id="A0A1W2EWL9"/>